<reference evidence="1 2" key="1">
    <citation type="journal article" date="2016" name="Nat. Commun.">
        <title>Thousands of microbial genomes shed light on interconnected biogeochemical processes in an aquifer system.</title>
        <authorList>
            <person name="Anantharaman K."/>
            <person name="Brown C.T."/>
            <person name="Hug L.A."/>
            <person name="Sharon I."/>
            <person name="Castelle C.J."/>
            <person name="Probst A.J."/>
            <person name="Thomas B.C."/>
            <person name="Singh A."/>
            <person name="Wilkins M.J."/>
            <person name="Karaoz U."/>
            <person name="Brodie E.L."/>
            <person name="Williams K.H."/>
            <person name="Hubbard S.S."/>
            <person name="Banfield J.F."/>
        </authorList>
    </citation>
    <scope>NUCLEOTIDE SEQUENCE [LARGE SCALE GENOMIC DNA]</scope>
</reference>
<proteinExistence type="predicted"/>
<gene>
    <name evidence="1" type="ORF">A3C18_04110</name>
</gene>
<accession>A0A1F6DSS3</accession>
<dbReference type="AlphaFoldDB" id="A0A1F6DSS3"/>
<dbReference type="EMBL" id="MFLH01000023">
    <property type="protein sequence ID" value="OGG64453.1"/>
    <property type="molecule type" value="Genomic_DNA"/>
</dbReference>
<evidence type="ECO:0008006" key="3">
    <source>
        <dbReference type="Google" id="ProtNLM"/>
    </source>
</evidence>
<evidence type="ECO:0000313" key="1">
    <source>
        <dbReference type="EMBL" id="OGG64453.1"/>
    </source>
</evidence>
<protein>
    <recommendedName>
        <fullName evidence="3">Copper type II ascorbate-dependent monooxygenase C-terminal domain-containing protein</fullName>
    </recommendedName>
</protein>
<dbReference type="STRING" id="1798494.A3C18_04110"/>
<organism evidence="1 2">
    <name type="scientific">Candidatus Kaiserbacteria bacterium RIFCSPHIGHO2_02_FULL_54_11b</name>
    <dbReference type="NCBI Taxonomy" id="1798494"/>
    <lineage>
        <taxon>Bacteria</taxon>
        <taxon>Candidatus Kaiseribacteriota</taxon>
    </lineage>
</organism>
<dbReference type="Proteomes" id="UP000178328">
    <property type="component" value="Unassembled WGS sequence"/>
</dbReference>
<comment type="caution">
    <text evidence="1">The sequence shown here is derived from an EMBL/GenBank/DDBJ whole genome shotgun (WGS) entry which is preliminary data.</text>
</comment>
<evidence type="ECO:0000313" key="2">
    <source>
        <dbReference type="Proteomes" id="UP000178328"/>
    </source>
</evidence>
<name>A0A1F6DSS3_9BACT</name>
<sequence length="339" mass="37392">MFPRTHSSFVIKILFVIVLCLLLIGAVVFSLNGGASIESAEYEYANSNSNPTGLVLYSETIPVLAPHTHEDLDSIIDQEHGEIIGLRSGTYVTDRDLWVTKIAWEVENAPIATLHHFIFTKQDKSAILCPNGFSDKEEVLTVGSDTTANELAFPQPYAIFIPRGTPLDLETILHNPVPPFGPGGTYENVRIKLILTIGERPAYKPLELVRLSLEDPACTPSSSTFDVPANSVSFVKSMNSPISSYTFKEKSNLALIGAHTHGWDRGEEVTVYLNGQKLAEFIPKRMNANPWSWATPTKIINRTVQAGDTVTFTATYSNPYDEPLIHEAMGMILLVFTPI</sequence>